<evidence type="ECO:0000313" key="2">
    <source>
        <dbReference type="Proteomes" id="UP000009231"/>
    </source>
</evidence>
<accession>F6D443</accession>
<dbReference type="eggNOG" id="arCOG04842">
    <property type="taxonomic scope" value="Archaea"/>
</dbReference>
<evidence type="ECO:0000313" key="1">
    <source>
        <dbReference type="EMBL" id="AEG17465.1"/>
    </source>
</evidence>
<organism evidence="1 2">
    <name type="scientific">Methanobacterium paludis (strain DSM 25820 / JCM 18151 / SWAN1)</name>
    <dbReference type="NCBI Taxonomy" id="868131"/>
    <lineage>
        <taxon>Archaea</taxon>
        <taxon>Methanobacteriati</taxon>
        <taxon>Methanobacteriota</taxon>
        <taxon>Methanomada group</taxon>
        <taxon>Methanobacteria</taxon>
        <taxon>Methanobacteriales</taxon>
        <taxon>Methanobacteriaceae</taxon>
        <taxon>Methanobacterium</taxon>
    </lineage>
</organism>
<dbReference type="InterPro" id="IPR007154">
    <property type="entry name" value="DUF356"/>
</dbReference>
<reference evidence="1 2" key="1">
    <citation type="journal article" date="2014" name="Int. J. Syst. Evol. Microbiol.">
        <title>Methanobacterium paludis sp. nov. and a novel strain of Methanobacterium lacus isolated from northern peatlands.</title>
        <authorList>
            <person name="Cadillo-Quiroz H."/>
            <person name="Brauer S.L."/>
            <person name="Goodson N."/>
            <person name="Yavitt J.B."/>
            <person name="Zinder S.H."/>
        </authorList>
    </citation>
    <scope>NUCLEOTIDE SEQUENCE [LARGE SCALE GENOMIC DNA]</scope>
    <source>
        <strain evidence="2">DSM 25820 / JCM 18151 / SWAN1</strain>
    </source>
</reference>
<dbReference type="AlphaFoldDB" id="F6D443"/>
<dbReference type="OrthoDB" id="73585at2157"/>
<dbReference type="RefSeq" id="WP_013824967.1">
    <property type="nucleotide sequence ID" value="NC_015574.1"/>
</dbReference>
<name>F6D443_METPW</name>
<dbReference type="PIRSF" id="PIRSF006606">
    <property type="entry name" value="UCP006606"/>
    <property type="match status" value="1"/>
</dbReference>
<evidence type="ECO:0008006" key="3">
    <source>
        <dbReference type="Google" id="ProtNLM"/>
    </source>
</evidence>
<proteinExistence type="predicted"/>
<dbReference type="HOGENOM" id="CLU_145818_0_0_2"/>
<dbReference type="EMBL" id="CP002772">
    <property type="protein sequence ID" value="AEG17465.1"/>
    <property type="molecule type" value="Genomic_DNA"/>
</dbReference>
<dbReference type="Proteomes" id="UP000009231">
    <property type="component" value="Chromosome"/>
</dbReference>
<dbReference type="KEGG" id="mew:MSWAN_0423"/>
<sequence>MALILIRAENQKKLLNTLADIERHAKLKIEGKPRVIPSESADKIVKEIIKQKLRSKSEIAVITKVEDDTTKSIVHVRKIHPPAHVMVISEEYKEFKEIEKNFKELPPFKGYYSHKNKGKKP</sequence>
<dbReference type="GeneID" id="10667907"/>
<protein>
    <recommendedName>
        <fullName evidence="3">DUF356 domain-containing protein</fullName>
    </recommendedName>
</protein>
<dbReference type="Pfam" id="PF04009">
    <property type="entry name" value="DUF356"/>
    <property type="match status" value="1"/>
</dbReference>
<dbReference type="STRING" id="868131.MSWAN_0423"/>
<gene>
    <name evidence="1" type="ordered locus">MSWAN_0423</name>
</gene>
<keyword evidence="2" id="KW-1185">Reference proteome</keyword>